<reference evidence="7" key="1">
    <citation type="submission" date="2025-08" db="UniProtKB">
        <authorList>
            <consortium name="Ensembl"/>
        </authorList>
    </citation>
    <scope>IDENTIFICATION</scope>
</reference>
<evidence type="ECO:0000256" key="3">
    <source>
        <dbReference type="ARBA" id="ARBA00022801"/>
    </source>
</evidence>
<dbReference type="PRINTS" id="PR00722">
    <property type="entry name" value="CHYMOTRYPSIN"/>
</dbReference>
<dbReference type="Gene3D" id="2.40.10.10">
    <property type="entry name" value="Trypsin-like serine proteases"/>
    <property type="match status" value="3"/>
</dbReference>
<evidence type="ECO:0000256" key="4">
    <source>
        <dbReference type="ARBA" id="ARBA00023157"/>
    </source>
</evidence>
<evidence type="ECO:0000256" key="1">
    <source>
        <dbReference type="ARBA" id="ARBA00022670"/>
    </source>
</evidence>
<name>A0A8C6TPF5_9GOBI</name>
<dbReference type="InterPro" id="IPR033116">
    <property type="entry name" value="TRYPSIN_SER"/>
</dbReference>
<keyword evidence="5" id="KW-1133">Transmembrane helix</keyword>
<dbReference type="PROSITE" id="PS00135">
    <property type="entry name" value="TRYPSIN_SER"/>
    <property type="match status" value="1"/>
</dbReference>
<dbReference type="Pfam" id="PF00089">
    <property type="entry name" value="Trypsin"/>
    <property type="match status" value="1"/>
</dbReference>
<dbReference type="SUPFAM" id="SSF50494">
    <property type="entry name" value="Trypsin-like serine proteases"/>
    <property type="match status" value="1"/>
</dbReference>
<keyword evidence="2" id="KW-0732">Signal</keyword>
<evidence type="ECO:0000313" key="8">
    <source>
        <dbReference type="Proteomes" id="UP000694523"/>
    </source>
</evidence>
<keyword evidence="4" id="KW-1015">Disulfide bond</keyword>
<dbReference type="InterPro" id="IPR001314">
    <property type="entry name" value="Peptidase_S1A"/>
</dbReference>
<dbReference type="GO" id="GO:0006508">
    <property type="term" value="P:proteolysis"/>
    <property type="evidence" value="ECO:0007669"/>
    <property type="project" value="UniProtKB-KW"/>
</dbReference>
<accession>A0A8C6TPF5</accession>
<dbReference type="InterPro" id="IPR009003">
    <property type="entry name" value="Peptidase_S1_PA"/>
</dbReference>
<dbReference type="InterPro" id="IPR043504">
    <property type="entry name" value="Peptidase_S1_PA_chymotrypsin"/>
</dbReference>
<evidence type="ECO:0000256" key="5">
    <source>
        <dbReference type="SAM" id="Phobius"/>
    </source>
</evidence>
<dbReference type="GO" id="GO:0004252">
    <property type="term" value="F:serine-type endopeptidase activity"/>
    <property type="evidence" value="ECO:0007669"/>
    <property type="project" value="InterPro"/>
</dbReference>
<proteinExistence type="predicted"/>
<organism evidence="7 8">
    <name type="scientific">Neogobius melanostomus</name>
    <name type="common">round goby</name>
    <dbReference type="NCBI Taxonomy" id="47308"/>
    <lineage>
        <taxon>Eukaryota</taxon>
        <taxon>Metazoa</taxon>
        <taxon>Chordata</taxon>
        <taxon>Craniata</taxon>
        <taxon>Vertebrata</taxon>
        <taxon>Euteleostomi</taxon>
        <taxon>Actinopterygii</taxon>
        <taxon>Neopterygii</taxon>
        <taxon>Teleostei</taxon>
        <taxon>Neoteleostei</taxon>
        <taxon>Acanthomorphata</taxon>
        <taxon>Gobiaria</taxon>
        <taxon>Gobiiformes</taxon>
        <taxon>Gobioidei</taxon>
        <taxon>Gobiidae</taxon>
        <taxon>Benthophilinae</taxon>
        <taxon>Neogobiini</taxon>
        <taxon>Neogobius</taxon>
    </lineage>
</organism>
<reference evidence="7" key="2">
    <citation type="submission" date="2025-09" db="UniProtKB">
        <authorList>
            <consortium name="Ensembl"/>
        </authorList>
    </citation>
    <scope>IDENTIFICATION</scope>
</reference>
<keyword evidence="5" id="KW-0812">Transmembrane</keyword>
<protein>
    <recommendedName>
        <fullName evidence="6">Peptidase S1 domain-containing protein</fullName>
    </recommendedName>
</protein>
<feature type="domain" description="Peptidase S1" evidence="6">
    <location>
        <begin position="4"/>
        <end position="228"/>
    </location>
</feature>
<feature type="transmembrane region" description="Helical" evidence="5">
    <location>
        <begin position="247"/>
        <end position="267"/>
    </location>
</feature>
<dbReference type="Proteomes" id="UP000694523">
    <property type="component" value="Unplaced"/>
</dbReference>
<sequence>KPTNCGRSRCVPGSWPWQAYLEIPDYNESIYICGGSLINKEWILTASGKRHSGALGCPQSVFLWSRSHLQGVLEWRIHQEYNSTTDENDIALVRMNEPVAYSNYIQPVCLAQNGSTFHTGVKAWVAGWGTLEYILYDFEVSLPVVGPNQCKCNYKPFPIPDKTICAGYAEGQKDSCQGDSGGPLVVKNGSIWIQAGVVSFGHVCARPNPPSVYTEVSEFQDWIENESDVLIPYVNTSLKSKPRVMHAFLFPLQMYVKAIAYWVTIWIKLG</sequence>
<dbReference type="InterPro" id="IPR001254">
    <property type="entry name" value="Trypsin_dom"/>
</dbReference>
<evidence type="ECO:0000256" key="2">
    <source>
        <dbReference type="ARBA" id="ARBA00022729"/>
    </source>
</evidence>
<keyword evidence="8" id="KW-1185">Reference proteome</keyword>
<keyword evidence="3" id="KW-0378">Hydrolase</keyword>
<dbReference type="CDD" id="cd00190">
    <property type="entry name" value="Tryp_SPc"/>
    <property type="match status" value="1"/>
</dbReference>
<dbReference type="Ensembl" id="ENSNMLT00000025946.1">
    <property type="protein sequence ID" value="ENSNMLP00000023181.1"/>
    <property type="gene ID" value="ENSNMLG00000014945.1"/>
</dbReference>
<dbReference type="SMART" id="SM00020">
    <property type="entry name" value="Tryp_SPc"/>
    <property type="match status" value="1"/>
</dbReference>
<dbReference type="AlphaFoldDB" id="A0A8C6TPF5"/>
<keyword evidence="1" id="KW-0645">Protease</keyword>
<dbReference type="PROSITE" id="PS50240">
    <property type="entry name" value="TRYPSIN_DOM"/>
    <property type="match status" value="1"/>
</dbReference>
<evidence type="ECO:0000313" key="7">
    <source>
        <dbReference type="Ensembl" id="ENSNMLP00000023181.1"/>
    </source>
</evidence>
<dbReference type="FunFam" id="2.40.10.10:FF:000024">
    <property type="entry name" value="Serine protease 53"/>
    <property type="match status" value="1"/>
</dbReference>
<dbReference type="PANTHER" id="PTHR24253:SF127">
    <property type="entry name" value="SERINE PROTEASE 27-LIKE"/>
    <property type="match status" value="1"/>
</dbReference>
<dbReference type="PANTHER" id="PTHR24253">
    <property type="entry name" value="TRANSMEMBRANE PROTEASE SERINE"/>
    <property type="match status" value="1"/>
</dbReference>
<keyword evidence="5" id="KW-0472">Membrane</keyword>
<evidence type="ECO:0000259" key="6">
    <source>
        <dbReference type="PROSITE" id="PS50240"/>
    </source>
</evidence>